<sequence>MYGAEAKWRCVILIVYEVAQFDTLHTYLTCRETLWMYAYIRGIPTEYIPDEVDRLLQTMLLEPFADKRSGTLSGGNMRKLSVAVAMLGEPLVILLDEPTCGLDPVAQRQAWKVLSQFRESGRTIVLSSHSMDECEALCNRLVIMVGGRLQCIGSLQHLKSKFGKDYMLVIQMSRKETGEFDDSMLLEQFLSERFHGCVLTSSDHGQLHYSVPEKTVTWPVLFSVLEKAKNDYIYHMEDYSICQTTLEQIFIDFAHDASNRQSQLSI</sequence>
<dbReference type="GO" id="GO:0140359">
    <property type="term" value="F:ABC-type transporter activity"/>
    <property type="evidence" value="ECO:0007669"/>
    <property type="project" value="InterPro"/>
</dbReference>
<organism evidence="3 4">
    <name type="scientific">Ridgeia piscesae</name>
    <name type="common">Tubeworm</name>
    <dbReference type="NCBI Taxonomy" id="27915"/>
    <lineage>
        <taxon>Eukaryota</taxon>
        <taxon>Metazoa</taxon>
        <taxon>Spiralia</taxon>
        <taxon>Lophotrochozoa</taxon>
        <taxon>Annelida</taxon>
        <taxon>Polychaeta</taxon>
        <taxon>Sedentaria</taxon>
        <taxon>Canalipalpata</taxon>
        <taxon>Sabellida</taxon>
        <taxon>Siboglinidae</taxon>
        <taxon>Ridgeia</taxon>
    </lineage>
</organism>
<dbReference type="GO" id="GO:0005524">
    <property type="term" value="F:ATP binding"/>
    <property type="evidence" value="ECO:0007669"/>
    <property type="project" value="InterPro"/>
</dbReference>
<dbReference type="PROSITE" id="PS00211">
    <property type="entry name" value="ABC_TRANSPORTER_1"/>
    <property type="match status" value="1"/>
</dbReference>
<feature type="domain" description="ABCA1-4-like C-terminal R2 regulatory" evidence="2">
    <location>
        <begin position="165"/>
        <end position="243"/>
    </location>
</feature>
<evidence type="ECO:0000259" key="2">
    <source>
        <dbReference type="Pfam" id="PF23321"/>
    </source>
</evidence>
<name>A0AAD9KK64_RIDPI</name>
<protein>
    <submittedName>
        <fullName evidence="3">Uncharacterized protein</fullName>
    </submittedName>
</protein>
<evidence type="ECO:0000259" key="1">
    <source>
        <dbReference type="Pfam" id="PF00005"/>
    </source>
</evidence>
<dbReference type="InterPro" id="IPR027417">
    <property type="entry name" value="P-loop_NTPase"/>
</dbReference>
<feature type="domain" description="ABC transporter" evidence="1">
    <location>
        <begin position="18"/>
        <end position="99"/>
    </location>
</feature>
<evidence type="ECO:0000313" key="4">
    <source>
        <dbReference type="Proteomes" id="UP001209878"/>
    </source>
</evidence>
<dbReference type="InterPro" id="IPR026082">
    <property type="entry name" value="ABCA"/>
</dbReference>
<gene>
    <name evidence="3" type="ORF">NP493_937g00047</name>
</gene>
<dbReference type="SUPFAM" id="SSF52540">
    <property type="entry name" value="P-loop containing nucleoside triphosphate hydrolases"/>
    <property type="match status" value="1"/>
</dbReference>
<dbReference type="GO" id="GO:0016887">
    <property type="term" value="F:ATP hydrolysis activity"/>
    <property type="evidence" value="ECO:0007669"/>
    <property type="project" value="InterPro"/>
</dbReference>
<proteinExistence type="predicted"/>
<dbReference type="InterPro" id="IPR017871">
    <property type="entry name" value="ABC_transporter-like_CS"/>
</dbReference>
<dbReference type="PANTHER" id="PTHR19229:SF250">
    <property type="entry name" value="ABC TRANSPORTER DOMAIN-CONTAINING PROTEIN-RELATED"/>
    <property type="match status" value="1"/>
</dbReference>
<keyword evidence="4" id="KW-1185">Reference proteome</keyword>
<comment type="caution">
    <text evidence="3">The sequence shown here is derived from an EMBL/GenBank/DDBJ whole genome shotgun (WGS) entry which is preliminary data.</text>
</comment>
<dbReference type="PANTHER" id="PTHR19229">
    <property type="entry name" value="ATP-BINDING CASSETTE TRANSPORTER SUBFAMILY A ABCA"/>
    <property type="match status" value="1"/>
</dbReference>
<dbReference type="AlphaFoldDB" id="A0AAD9KK64"/>
<dbReference type="GO" id="GO:0016020">
    <property type="term" value="C:membrane"/>
    <property type="evidence" value="ECO:0007669"/>
    <property type="project" value="InterPro"/>
</dbReference>
<dbReference type="Pfam" id="PF00005">
    <property type="entry name" value="ABC_tran"/>
    <property type="match status" value="1"/>
</dbReference>
<dbReference type="InterPro" id="IPR003439">
    <property type="entry name" value="ABC_transporter-like_ATP-bd"/>
</dbReference>
<dbReference type="InterPro" id="IPR056264">
    <property type="entry name" value="R2_ABCA1-4-like"/>
</dbReference>
<reference evidence="3" key="1">
    <citation type="journal article" date="2023" name="Mol. Biol. Evol.">
        <title>Third-Generation Sequencing Reveals the Adaptive Role of the Epigenome in Three Deep-Sea Polychaetes.</title>
        <authorList>
            <person name="Perez M."/>
            <person name="Aroh O."/>
            <person name="Sun Y."/>
            <person name="Lan Y."/>
            <person name="Juniper S.K."/>
            <person name="Young C.R."/>
            <person name="Angers B."/>
            <person name="Qian P.Y."/>
        </authorList>
    </citation>
    <scope>NUCLEOTIDE SEQUENCE</scope>
    <source>
        <strain evidence="3">R07B-5</strain>
    </source>
</reference>
<dbReference type="EMBL" id="JAODUO010000936">
    <property type="protein sequence ID" value="KAK2172716.1"/>
    <property type="molecule type" value="Genomic_DNA"/>
</dbReference>
<accession>A0AAD9KK64</accession>
<dbReference type="Proteomes" id="UP001209878">
    <property type="component" value="Unassembled WGS sequence"/>
</dbReference>
<evidence type="ECO:0000313" key="3">
    <source>
        <dbReference type="EMBL" id="KAK2172716.1"/>
    </source>
</evidence>
<dbReference type="Gene3D" id="3.40.50.300">
    <property type="entry name" value="P-loop containing nucleotide triphosphate hydrolases"/>
    <property type="match status" value="1"/>
</dbReference>
<dbReference type="Pfam" id="PF23321">
    <property type="entry name" value="R1_ABCA1"/>
    <property type="match status" value="1"/>
</dbReference>
<dbReference type="GO" id="GO:0005319">
    <property type="term" value="F:lipid transporter activity"/>
    <property type="evidence" value="ECO:0007669"/>
    <property type="project" value="TreeGrafter"/>
</dbReference>